<evidence type="ECO:0000313" key="2">
    <source>
        <dbReference type="EMBL" id="PRQ59599.1"/>
    </source>
</evidence>
<gene>
    <name evidence="2" type="ORF">RchiOBHm_Chr1g0371951</name>
</gene>
<protein>
    <submittedName>
        <fullName evidence="2">Uncharacterized protein</fullName>
    </submittedName>
</protein>
<comment type="caution">
    <text evidence="2">The sequence shown here is derived from an EMBL/GenBank/DDBJ whole genome shotgun (WGS) entry which is preliminary data.</text>
</comment>
<reference evidence="2 3" key="1">
    <citation type="journal article" date="2018" name="Nat. Genet.">
        <title>The Rosa genome provides new insights in the design of modern roses.</title>
        <authorList>
            <person name="Bendahmane M."/>
        </authorList>
    </citation>
    <scope>NUCLEOTIDE SEQUENCE [LARGE SCALE GENOMIC DNA]</scope>
    <source>
        <strain evidence="3">cv. Old Blush</strain>
    </source>
</reference>
<feature type="region of interest" description="Disordered" evidence="1">
    <location>
        <begin position="74"/>
        <end position="100"/>
    </location>
</feature>
<sequence length="100" mass="11592">MNYTVSGDGDGELDGWILNLESKPSRWMMEDMIFTAPSSSSSPCLKTQNFATREWRRKMERKWRDKEDEMDEAICGKMKTKENGEEMVRQGDEMDEGIGD</sequence>
<keyword evidence="3" id="KW-1185">Reference proteome</keyword>
<accession>A0A2P6SLQ3</accession>
<evidence type="ECO:0000313" key="3">
    <source>
        <dbReference type="Proteomes" id="UP000238479"/>
    </source>
</evidence>
<organism evidence="2 3">
    <name type="scientific">Rosa chinensis</name>
    <name type="common">China rose</name>
    <dbReference type="NCBI Taxonomy" id="74649"/>
    <lineage>
        <taxon>Eukaryota</taxon>
        <taxon>Viridiplantae</taxon>
        <taxon>Streptophyta</taxon>
        <taxon>Embryophyta</taxon>
        <taxon>Tracheophyta</taxon>
        <taxon>Spermatophyta</taxon>
        <taxon>Magnoliopsida</taxon>
        <taxon>eudicotyledons</taxon>
        <taxon>Gunneridae</taxon>
        <taxon>Pentapetalae</taxon>
        <taxon>rosids</taxon>
        <taxon>fabids</taxon>
        <taxon>Rosales</taxon>
        <taxon>Rosaceae</taxon>
        <taxon>Rosoideae</taxon>
        <taxon>Rosoideae incertae sedis</taxon>
        <taxon>Rosa</taxon>
    </lineage>
</organism>
<dbReference type="Gramene" id="PRQ59599">
    <property type="protein sequence ID" value="PRQ59599"/>
    <property type="gene ID" value="RchiOBHm_Chr1g0371951"/>
</dbReference>
<dbReference type="EMBL" id="PDCK01000039">
    <property type="protein sequence ID" value="PRQ59599.1"/>
    <property type="molecule type" value="Genomic_DNA"/>
</dbReference>
<name>A0A2P6SLQ3_ROSCH</name>
<dbReference type="Proteomes" id="UP000238479">
    <property type="component" value="Chromosome 1"/>
</dbReference>
<dbReference type="AlphaFoldDB" id="A0A2P6SLQ3"/>
<feature type="compositionally biased region" description="Basic and acidic residues" evidence="1">
    <location>
        <begin position="79"/>
        <end position="92"/>
    </location>
</feature>
<evidence type="ECO:0000256" key="1">
    <source>
        <dbReference type="SAM" id="MobiDB-lite"/>
    </source>
</evidence>
<proteinExistence type="predicted"/>